<name>A0A5C6N7P9_9TELE</name>
<accession>A0A5C6N7P9</accession>
<organism evidence="2 3">
    <name type="scientific">Takifugu flavidus</name>
    <name type="common">sansaifugu</name>
    <dbReference type="NCBI Taxonomy" id="433684"/>
    <lineage>
        <taxon>Eukaryota</taxon>
        <taxon>Metazoa</taxon>
        <taxon>Chordata</taxon>
        <taxon>Craniata</taxon>
        <taxon>Vertebrata</taxon>
        <taxon>Euteleostomi</taxon>
        <taxon>Actinopterygii</taxon>
        <taxon>Neopterygii</taxon>
        <taxon>Teleostei</taxon>
        <taxon>Neoteleostei</taxon>
        <taxon>Acanthomorphata</taxon>
        <taxon>Eupercaria</taxon>
        <taxon>Tetraodontiformes</taxon>
        <taxon>Tetradontoidea</taxon>
        <taxon>Tetraodontidae</taxon>
        <taxon>Takifugu</taxon>
    </lineage>
</organism>
<gene>
    <name evidence="2" type="ORF">D4764_04G0003840</name>
</gene>
<dbReference type="EMBL" id="RHFK02000017">
    <property type="protein sequence ID" value="TWW61737.1"/>
    <property type="molecule type" value="Genomic_DNA"/>
</dbReference>
<comment type="caution">
    <text evidence="2">The sequence shown here is derived from an EMBL/GenBank/DDBJ whole genome shotgun (WGS) entry which is preliminary data.</text>
</comment>
<dbReference type="Proteomes" id="UP000324091">
    <property type="component" value="Chromosome 4"/>
</dbReference>
<evidence type="ECO:0000313" key="2">
    <source>
        <dbReference type="EMBL" id="TWW61737.1"/>
    </source>
</evidence>
<proteinExistence type="predicted"/>
<dbReference type="AlphaFoldDB" id="A0A5C6N7P9"/>
<protein>
    <submittedName>
        <fullName evidence="2">Uncharacterized protein</fullName>
    </submittedName>
</protein>
<reference evidence="2 3" key="1">
    <citation type="submission" date="2019-04" db="EMBL/GenBank/DDBJ databases">
        <title>Chromosome genome assembly for Takifugu flavidus.</title>
        <authorList>
            <person name="Xiao S."/>
        </authorList>
    </citation>
    <scope>NUCLEOTIDE SEQUENCE [LARGE SCALE GENOMIC DNA]</scope>
    <source>
        <strain evidence="2">HTHZ2018</strain>
        <tissue evidence="2">Muscle</tissue>
    </source>
</reference>
<feature type="region of interest" description="Disordered" evidence="1">
    <location>
        <begin position="66"/>
        <end position="162"/>
    </location>
</feature>
<feature type="compositionally biased region" description="Polar residues" evidence="1">
    <location>
        <begin position="293"/>
        <end position="311"/>
    </location>
</feature>
<sequence length="348" mass="37786">MICGYSGKLCEQSAVEYLEYLESARCLTEMDDRHPEPIPLATEGQVRLDHRARKAPRTRKWEAELTLMNSPRHESGRRGRVPLRYDTGDGSRGQGQNRRGRPASPGGWGKAPPRGQYRLQHNPKRTLDGRRFGGEQPELKPGLCHGQSPGPGAGVPKAGLSSPGPPLFSRAPPTSEKIGSLPTTLERLERFSTTIGRDPGGPGAPCACRSRVMRRRSVNVGDKPRPLSPHPWNRECEWGGGTWVIGEEGNTIQDTETTLCSQLIFGIQAVVAVSRSASLFPAYGALERKNGKRTANSQARPRLSSTLSPQWTAPPVGLSGAYTALAAQPTETRDLQGVQGPPVQKKKA</sequence>
<feature type="region of interest" description="Disordered" evidence="1">
    <location>
        <begin position="329"/>
        <end position="348"/>
    </location>
</feature>
<evidence type="ECO:0000256" key="1">
    <source>
        <dbReference type="SAM" id="MobiDB-lite"/>
    </source>
</evidence>
<feature type="region of interest" description="Disordered" evidence="1">
    <location>
        <begin position="290"/>
        <end position="314"/>
    </location>
</feature>
<keyword evidence="3" id="KW-1185">Reference proteome</keyword>
<evidence type="ECO:0000313" key="3">
    <source>
        <dbReference type="Proteomes" id="UP000324091"/>
    </source>
</evidence>